<dbReference type="InterPro" id="IPR050979">
    <property type="entry name" value="LD-transpeptidase"/>
</dbReference>
<keyword evidence="5" id="KW-0378">Hydrolase</keyword>
<dbReference type="SUPFAM" id="SSF141523">
    <property type="entry name" value="L,D-transpeptidase catalytic domain-like"/>
    <property type="match status" value="1"/>
</dbReference>
<dbReference type="InterPro" id="IPR038063">
    <property type="entry name" value="Transpep_catalytic_dom"/>
</dbReference>
<dbReference type="GO" id="GO:0018104">
    <property type="term" value="P:peptidoglycan-protein cross-linking"/>
    <property type="evidence" value="ECO:0007669"/>
    <property type="project" value="TreeGrafter"/>
</dbReference>
<keyword evidence="10" id="KW-1133">Transmembrane helix</keyword>
<dbReference type="GO" id="GO:0016757">
    <property type="term" value="F:glycosyltransferase activity"/>
    <property type="evidence" value="ECO:0007669"/>
    <property type="project" value="UniProtKB-KW"/>
</dbReference>
<dbReference type="GO" id="GO:0071972">
    <property type="term" value="F:peptidoglycan L,D-transpeptidase activity"/>
    <property type="evidence" value="ECO:0007669"/>
    <property type="project" value="TreeGrafter"/>
</dbReference>
<evidence type="ECO:0000256" key="4">
    <source>
        <dbReference type="ARBA" id="ARBA00022679"/>
    </source>
</evidence>
<feature type="domain" description="L,D-TPase catalytic" evidence="11">
    <location>
        <begin position="1"/>
        <end position="53"/>
    </location>
</feature>
<dbReference type="CDD" id="cd16913">
    <property type="entry name" value="YkuD_like"/>
    <property type="match status" value="1"/>
</dbReference>
<evidence type="ECO:0000256" key="1">
    <source>
        <dbReference type="ARBA" id="ARBA00004752"/>
    </source>
</evidence>
<name>A0A4R2TG86_9FIRM</name>
<dbReference type="AlphaFoldDB" id="A0A4R2TG86"/>
<evidence type="ECO:0000256" key="10">
    <source>
        <dbReference type="SAM" id="Phobius"/>
    </source>
</evidence>
<dbReference type="InterPro" id="IPR005490">
    <property type="entry name" value="LD_TPept_cat_dom"/>
</dbReference>
<comment type="similarity">
    <text evidence="2">Belongs to the YkuD family.</text>
</comment>
<evidence type="ECO:0000256" key="7">
    <source>
        <dbReference type="ARBA" id="ARBA00022984"/>
    </source>
</evidence>
<evidence type="ECO:0000256" key="8">
    <source>
        <dbReference type="ARBA" id="ARBA00023316"/>
    </source>
</evidence>
<feature type="active site" description="Proton donor/acceptor" evidence="9">
    <location>
        <position position="13"/>
    </location>
</feature>
<keyword evidence="4" id="KW-0808">Transferase</keyword>
<comment type="caution">
    <text evidence="12">The sequence shown here is derived from an EMBL/GenBank/DDBJ whole genome shotgun (WGS) entry which is preliminary data.</text>
</comment>
<keyword evidence="7 9" id="KW-0573">Peptidoglycan synthesis</keyword>
<organism evidence="12 13">
    <name type="scientific">Serpentinicella alkaliphila</name>
    <dbReference type="NCBI Taxonomy" id="1734049"/>
    <lineage>
        <taxon>Bacteria</taxon>
        <taxon>Bacillati</taxon>
        <taxon>Bacillota</taxon>
        <taxon>Clostridia</taxon>
        <taxon>Peptostreptococcales</taxon>
        <taxon>Natronincolaceae</taxon>
        <taxon>Serpentinicella</taxon>
    </lineage>
</organism>
<evidence type="ECO:0000259" key="11">
    <source>
        <dbReference type="PROSITE" id="PS52029"/>
    </source>
</evidence>
<reference evidence="12 13" key="1">
    <citation type="submission" date="2019-03" db="EMBL/GenBank/DDBJ databases">
        <title>Genomic Encyclopedia of Type Strains, Phase IV (KMG-IV): sequencing the most valuable type-strain genomes for metagenomic binning, comparative biology and taxonomic classification.</title>
        <authorList>
            <person name="Goeker M."/>
        </authorList>
    </citation>
    <scope>NUCLEOTIDE SEQUENCE [LARGE SCALE GENOMIC DNA]</scope>
    <source>
        <strain evidence="12 13">DSM 100013</strain>
    </source>
</reference>
<keyword evidence="6 9" id="KW-0133">Cell shape</keyword>
<evidence type="ECO:0000256" key="9">
    <source>
        <dbReference type="PROSITE-ProRule" id="PRU01373"/>
    </source>
</evidence>
<keyword evidence="10" id="KW-0812">Transmembrane</keyword>
<evidence type="ECO:0000256" key="3">
    <source>
        <dbReference type="ARBA" id="ARBA00022676"/>
    </source>
</evidence>
<sequence>MGLTATGGSYGIHGTNNPNSIGHAASAGCVRMYNHDVIELYNTVPIGTIVNIYFNLEIALISYLILRLFLYVLELKFSYIFL</sequence>
<protein>
    <submittedName>
        <fullName evidence="12">L,D-transpeptidase-like protein</fullName>
    </submittedName>
</protein>
<evidence type="ECO:0000256" key="6">
    <source>
        <dbReference type="ARBA" id="ARBA00022960"/>
    </source>
</evidence>
<comment type="pathway">
    <text evidence="1 9">Cell wall biogenesis; peptidoglycan biosynthesis.</text>
</comment>
<dbReference type="Proteomes" id="UP000295504">
    <property type="component" value="Unassembled WGS sequence"/>
</dbReference>
<dbReference type="PANTHER" id="PTHR30582">
    <property type="entry name" value="L,D-TRANSPEPTIDASE"/>
    <property type="match status" value="1"/>
</dbReference>
<evidence type="ECO:0000313" key="13">
    <source>
        <dbReference type="Proteomes" id="UP000295504"/>
    </source>
</evidence>
<dbReference type="GO" id="GO:0008360">
    <property type="term" value="P:regulation of cell shape"/>
    <property type="evidence" value="ECO:0007669"/>
    <property type="project" value="UniProtKB-UniRule"/>
</dbReference>
<evidence type="ECO:0000256" key="2">
    <source>
        <dbReference type="ARBA" id="ARBA00005992"/>
    </source>
</evidence>
<evidence type="ECO:0000313" key="12">
    <source>
        <dbReference type="EMBL" id="TCQ02600.1"/>
    </source>
</evidence>
<accession>A0A4R2TG86</accession>
<evidence type="ECO:0000256" key="5">
    <source>
        <dbReference type="ARBA" id="ARBA00022801"/>
    </source>
</evidence>
<gene>
    <name evidence="12" type="ORF">EDD79_101414</name>
</gene>
<keyword evidence="3" id="KW-0328">Glycosyltransferase</keyword>
<dbReference type="GO" id="GO:0071555">
    <property type="term" value="P:cell wall organization"/>
    <property type="evidence" value="ECO:0007669"/>
    <property type="project" value="UniProtKB-UniRule"/>
</dbReference>
<keyword evidence="10" id="KW-0472">Membrane</keyword>
<keyword evidence="8 9" id="KW-0961">Cell wall biogenesis/degradation</keyword>
<feature type="active site" description="Nucleophile" evidence="9">
    <location>
        <position position="29"/>
    </location>
</feature>
<keyword evidence="13" id="KW-1185">Reference proteome</keyword>
<proteinExistence type="inferred from homology"/>
<dbReference type="GO" id="GO:0005576">
    <property type="term" value="C:extracellular region"/>
    <property type="evidence" value="ECO:0007669"/>
    <property type="project" value="TreeGrafter"/>
</dbReference>
<dbReference type="Pfam" id="PF03734">
    <property type="entry name" value="YkuD"/>
    <property type="match status" value="1"/>
</dbReference>
<dbReference type="UniPathway" id="UPA00219"/>
<dbReference type="Gene3D" id="2.40.440.10">
    <property type="entry name" value="L,D-transpeptidase catalytic domain-like"/>
    <property type="match status" value="1"/>
</dbReference>
<dbReference type="PANTHER" id="PTHR30582:SF24">
    <property type="entry name" value="L,D-TRANSPEPTIDASE ERFK_SRFK-RELATED"/>
    <property type="match status" value="1"/>
</dbReference>
<dbReference type="EMBL" id="SLYC01000014">
    <property type="protein sequence ID" value="TCQ02600.1"/>
    <property type="molecule type" value="Genomic_DNA"/>
</dbReference>
<feature type="transmembrane region" description="Helical" evidence="10">
    <location>
        <begin position="52"/>
        <end position="73"/>
    </location>
</feature>
<dbReference type="PROSITE" id="PS52029">
    <property type="entry name" value="LD_TPASE"/>
    <property type="match status" value="1"/>
</dbReference>